<dbReference type="RefSeq" id="WP_087739398.1">
    <property type="nucleotide sequence ID" value="NZ_CYGY02000094.1"/>
</dbReference>
<comment type="caution">
    <text evidence="1">The sequence shown here is derived from an EMBL/GenBank/DDBJ whole genome shotgun (WGS) entry which is preliminary data.</text>
</comment>
<dbReference type="AlphaFoldDB" id="A0A1N7STH6"/>
<evidence type="ECO:0000313" key="2">
    <source>
        <dbReference type="Proteomes" id="UP000195569"/>
    </source>
</evidence>
<gene>
    <name evidence="1" type="ORF">BN2476_940018</name>
</gene>
<organism evidence="1 2">
    <name type="scientific">Paraburkholderia piptadeniae</name>
    <dbReference type="NCBI Taxonomy" id="1701573"/>
    <lineage>
        <taxon>Bacteria</taxon>
        <taxon>Pseudomonadati</taxon>
        <taxon>Pseudomonadota</taxon>
        <taxon>Betaproteobacteria</taxon>
        <taxon>Burkholderiales</taxon>
        <taxon>Burkholderiaceae</taxon>
        <taxon>Paraburkholderia</taxon>
    </lineage>
</organism>
<dbReference type="InterPro" id="IPR022191">
    <property type="entry name" value="DUF3717"/>
</dbReference>
<evidence type="ECO:0008006" key="3">
    <source>
        <dbReference type="Google" id="ProtNLM"/>
    </source>
</evidence>
<protein>
    <recommendedName>
        <fullName evidence="3">DUF3717 domain-containing protein</fullName>
    </recommendedName>
</protein>
<keyword evidence="2" id="KW-1185">Reference proteome</keyword>
<dbReference type="Proteomes" id="UP000195569">
    <property type="component" value="Unassembled WGS sequence"/>
</dbReference>
<proteinExistence type="predicted"/>
<reference evidence="1" key="1">
    <citation type="submission" date="2016-12" db="EMBL/GenBank/DDBJ databases">
        <authorList>
            <person name="Moulin L."/>
        </authorList>
    </citation>
    <scope>NUCLEOTIDE SEQUENCE [LARGE SCALE GENOMIC DNA]</scope>
    <source>
        <strain evidence="1">STM 7183</strain>
    </source>
</reference>
<name>A0A1N7STH6_9BURK</name>
<sequence>MNYAISDIEAAIEGWRLRAASDEAFAASVEACALARLYGAVIVYGCEALADAELDDAQRDALQILTTLTIKKSSPPTH</sequence>
<dbReference type="EMBL" id="CYGY02000094">
    <property type="protein sequence ID" value="SIT50773.1"/>
    <property type="molecule type" value="Genomic_DNA"/>
</dbReference>
<accession>A0A1N7STH6</accession>
<dbReference type="Pfam" id="PF12512">
    <property type="entry name" value="DUF3717"/>
    <property type="match status" value="1"/>
</dbReference>
<dbReference type="OrthoDB" id="9008313at2"/>
<evidence type="ECO:0000313" key="1">
    <source>
        <dbReference type="EMBL" id="SIT50773.1"/>
    </source>
</evidence>